<protein>
    <recommendedName>
        <fullName evidence="3">AMP-dependent synthetase/ligase domain-containing protein</fullName>
    </recommendedName>
</protein>
<dbReference type="SUPFAM" id="SSF56801">
    <property type="entry name" value="Acetyl-CoA synthetase-like"/>
    <property type="match status" value="1"/>
</dbReference>
<dbReference type="AlphaFoldDB" id="A0A8H5GL33"/>
<dbReference type="EMBL" id="JAACJM010000020">
    <property type="protein sequence ID" value="KAF5366993.1"/>
    <property type="molecule type" value="Genomic_DNA"/>
</dbReference>
<evidence type="ECO:0000259" key="3">
    <source>
        <dbReference type="Pfam" id="PF00501"/>
    </source>
</evidence>
<evidence type="ECO:0000313" key="5">
    <source>
        <dbReference type="Proteomes" id="UP000559256"/>
    </source>
</evidence>
<organism evidence="4 5">
    <name type="scientific">Tetrapyrgos nigripes</name>
    <dbReference type="NCBI Taxonomy" id="182062"/>
    <lineage>
        <taxon>Eukaryota</taxon>
        <taxon>Fungi</taxon>
        <taxon>Dikarya</taxon>
        <taxon>Basidiomycota</taxon>
        <taxon>Agaricomycotina</taxon>
        <taxon>Agaricomycetes</taxon>
        <taxon>Agaricomycetidae</taxon>
        <taxon>Agaricales</taxon>
        <taxon>Marasmiineae</taxon>
        <taxon>Marasmiaceae</taxon>
        <taxon>Tetrapyrgos</taxon>
    </lineage>
</organism>
<dbReference type="Proteomes" id="UP000559256">
    <property type="component" value="Unassembled WGS sequence"/>
</dbReference>
<evidence type="ECO:0000256" key="1">
    <source>
        <dbReference type="ARBA" id="ARBA00022450"/>
    </source>
</evidence>
<dbReference type="Pfam" id="PF23562">
    <property type="entry name" value="AMP-binding_C_3"/>
    <property type="match status" value="1"/>
</dbReference>
<feature type="domain" description="AMP-dependent synthetase/ligase" evidence="3">
    <location>
        <begin position="27"/>
        <end position="361"/>
    </location>
</feature>
<gene>
    <name evidence="4" type="ORF">D9758_003941</name>
</gene>
<dbReference type="InterPro" id="IPR000873">
    <property type="entry name" value="AMP-dep_synth/lig_dom"/>
</dbReference>
<dbReference type="Gene3D" id="3.40.50.12780">
    <property type="entry name" value="N-terminal domain of ligase-like"/>
    <property type="match status" value="1"/>
</dbReference>
<dbReference type="InterPro" id="IPR042099">
    <property type="entry name" value="ANL_N_sf"/>
</dbReference>
<keyword evidence="1" id="KW-0596">Phosphopantetheine</keyword>
<sequence length="557" mass="61528">MPSSPPSYPSLELNTQPSIPELLDFHLQHNPDFPFYVFTNDGSNGPTEISMLEYIRASHRAGTLIRDAGDSQPGEIIAIIATLDTIVFSAMITGMIKAGLVPFPISILIPPDVVAKLIRENNICRVITTSFTLRDFLASVREKLGPSYDCHFEDPPSLSVLYPKLGRETAEDEFSPLSNPSMPSDEDPAMCMHSSGSTGLPKTIRYTHRVLKSQAALFLIRETRCLDIRLGAFGLAFFHASALYTCITAPLYGPTTAAVFPPTVTRPDALPMTTTAENIIEHLERNKATALFSQPNFFTSFARSPKAIAVLKRLVFVTTGGGFIPTSVGEHLVSSGVRLQIIWGATECGVPTLLSLEDEEWNSFKLTKEMTIRWVPYGEELFRCHFLTSEKYQPAVENLPYDKGFEVPDLFERHPTKADFWRIVGRVDDVLAQANGQKTLPGPMEDATLASHLVKGAVLFGRGHVHLGVLIELSPGHEIDMNNPSEVDRVRNEVWPLIEGKNRDVAQYSQIVCKEMILIASSDKPLPRAAKGTVNKAASMKLYAVEIEDIYKAAKLD</sequence>
<comment type="caution">
    <text evidence="4">The sequence shown here is derived from an EMBL/GenBank/DDBJ whole genome shotgun (WGS) entry which is preliminary data.</text>
</comment>
<dbReference type="Pfam" id="PF00501">
    <property type="entry name" value="AMP-binding"/>
    <property type="match status" value="1"/>
</dbReference>
<keyword evidence="2" id="KW-0597">Phosphoprotein</keyword>
<accession>A0A8H5GL33</accession>
<evidence type="ECO:0000313" key="4">
    <source>
        <dbReference type="EMBL" id="KAF5366993.1"/>
    </source>
</evidence>
<evidence type="ECO:0000256" key="2">
    <source>
        <dbReference type="ARBA" id="ARBA00022553"/>
    </source>
</evidence>
<dbReference type="PANTHER" id="PTHR43439:SF2">
    <property type="entry name" value="ENZYME, PUTATIVE (JCVI)-RELATED"/>
    <property type="match status" value="1"/>
</dbReference>
<reference evidence="4 5" key="1">
    <citation type="journal article" date="2020" name="ISME J.">
        <title>Uncovering the hidden diversity of litter-decomposition mechanisms in mushroom-forming fungi.</title>
        <authorList>
            <person name="Floudas D."/>
            <person name="Bentzer J."/>
            <person name="Ahren D."/>
            <person name="Johansson T."/>
            <person name="Persson P."/>
            <person name="Tunlid A."/>
        </authorList>
    </citation>
    <scope>NUCLEOTIDE SEQUENCE [LARGE SCALE GENOMIC DNA]</scope>
    <source>
        <strain evidence="4 5">CBS 291.85</strain>
    </source>
</reference>
<dbReference type="InterPro" id="IPR051414">
    <property type="entry name" value="Adenylate-forming_Reductase"/>
</dbReference>
<dbReference type="PANTHER" id="PTHR43439">
    <property type="entry name" value="PHENYLACETATE-COENZYME A LIGASE"/>
    <property type="match status" value="1"/>
</dbReference>
<dbReference type="OrthoDB" id="429813at2759"/>
<proteinExistence type="predicted"/>
<name>A0A8H5GL33_9AGAR</name>
<keyword evidence="5" id="KW-1185">Reference proteome</keyword>